<evidence type="ECO:0000313" key="8">
    <source>
        <dbReference type="EMBL" id="QGU06700.1"/>
    </source>
</evidence>
<name>A0A6B8W9M1_9CORY</name>
<dbReference type="InterPro" id="IPR036812">
    <property type="entry name" value="NAD(P)_OxRdtase_dom_sf"/>
</dbReference>
<dbReference type="PANTHER" id="PTHR43827">
    <property type="entry name" value="2,5-DIKETO-D-GLUCONIC ACID REDUCTASE"/>
    <property type="match status" value="1"/>
</dbReference>
<dbReference type="RefSeq" id="WP_156230283.1">
    <property type="nucleotide sequence ID" value="NZ_CP046455.1"/>
</dbReference>
<evidence type="ECO:0000313" key="9">
    <source>
        <dbReference type="Proteomes" id="UP000424462"/>
    </source>
</evidence>
<dbReference type="AlphaFoldDB" id="A0A6B8W9M1"/>
<evidence type="ECO:0000256" key="6">
    <source>
        <dbReference type="PIRSR" id="PIRSR000097-3"/>
    </source>
</evidence>
<dbReference type="FunFam" id="3.20.20.100:FF:000002">
    <property type="entry name" value="2,5-diketo-D-gluconic acid reductase A"/>
    <property type="match status" value="1"/>
</dbReference>
<feature type="active site" description="Proton donor" evidence="4">
    <location>
        <position position="53"/>
    </location>
</feature>
<dbReference type="PROSITE" id="PS00798">
    <property type="entry name" value="ALDOKETO_REDUCTASE_1"/>
    <property type="match status" value="1"/>
</dbReference>
<dbReference type="Gene3D" id="3.20.20.100">
    <property type="entry name" value="NADP-dependent oxidoreductase domain"/>
    <property type="match status" value="1"/>
</dbReference>
<gene>
    <name evidence="8" type="ORF">COCCU_03755</name>
</gene>
<evidence type="ECO:0000256" key="5">
    <source>
        <dbReference type="PIRSR" id="PIRSR000097-2"/>
    </source>
</evidence>
<dbReference type="InterPro" id="IPR018170">
    <property type="entry name" value="Aldo/ket_reductase_CS"/>
</dbReference>
<feature type="site" description="Lowers pKa of active site Tyr" evidence="6">
    <location>
        <position position="82"/>
    </location>
</feature>
<dbReference type="Pfam" id="PF00248">
    <property type="entry name" value="Aldo_ket_red"/>
    <property type="match status" value="1"/>
</dbReference>
<dbReference type="PROSITE" id="PS00063">
    <property type="entry name" value="ALDOKETO_REDUCTASE_3"/>
    <property type="match status" value="1"/>
</dbReference>
<keyword evidence="3 8" id="KW-0560">Oxidoreductase</keyword>
<dbReference type="EMBL" id="CP046455">
    <property type="protein sequence ID" value="QGU06700.1"/>
    <property type="molecule type" value="Genomic_DNA"/>
</dbReference>
<accession>A0A6B8W9M1</accession>
<evidence type="ECO:0000256" key="1">
    <source>
        <dbReference type="ARBA" id="ARBA00007905"/>
    </source>
</evidence>
<dbReference type="EC" id="1.-.-.-" evidence="8"/>
<reference evidence="8 9" key="1">
    <citation type="submission" date="2019-11" db="EMBL/GenBank/DDBJ databases">
        <title>Complete genome sequence of Corynebacterium kalinowskii 1959, a novel Corynebacterium species isolated from soil of a small paddock in Vilsendorf, Germany.</title>
        <authorList>
            <person name="Schaffert L."/>
            <person name="Ruwe M."/>
            <person name="Milse J."/>
            <person name="Hanuschka K."/>
            <person name="Ortseifen V."/>
            <person name="Droste J."/>
            <person name="Brandt D."/>
            <person name="Schlueter L."/>
            <person name="Kutter Y."/>
            <person name="Vinke S."/>
            <person name="Viehoefer P."/>
            <person name="Jacob L."/>
            <person name="Luebke N.-C."/>
            <person name="Schulte-Berndt E."/>
            <person name="Hain C."/>
            <person name="Linder M."/>
            <person name="Schmidt P."/>
            <person name="Wollenschlaeger L."/>
            <person name="Luttermann T."/>
            <person name="Thieme E."/>
            <person name="Hassa J."/>
            <person name="Haak M."/>
            <person name="Wittchen M."/>
            <person name="Mentz A."/>
            <person name="Persicke M."/>
            <person name="Busche T."/>
            <person name="Ruckert C."/>
        </authorList>
    </citation>
    <scope>NUCLEOTIDE SEQUENCE [LARGE SCALE GENOMIC DNA]</scope>
    <source>
        <strain evidence="8 9">2039</strain>
    </source>
</reference>
<comment type="similarity">
    <text evidence="1">Belongs to the aldo/keto reductase family.</text>
</comment>
<keyword evidence="2" id="KW-0521">NADP</keyword>
<sequence>MNQVVVPTFTLNDGTEMPQIGLGTWKITGEDAVRVVREAIDAGYRHFDTAAMYGNESEIGRGIAEAIAAGDVTRDELFITSKVRNEDHGSEAASRAFHASLSRLGLDYLDLYLIHWPWPQRGLYVETFEAIAKIQGLGTVQSIGVANFYEEVLREVVSKTGVVPALNQVELHPGYSQAPLRKVHEELGILSEAWSPLGRGLLLMNPLISDIADQVGRSPAQVILRWATQQGISVVPKTASRSRLQENIQLFDFELSTGQLKQINALDEMRGFGRVFGDPLTYPGEV</sequence>
<feature type="domain" description="NADP-dependent oxidoreductase" evidence="7">
    <location>
        <begin position="20"/>
        <end position="267"/>
    </location>
</feature>
<dbReference type="PRINTS" id="PR00069">
    <property type="entry name" value="ALDKETRDTASE"/>
</dbReference>
<protein>
    <submittedName>
        <fullName evidence="8">Putative oxidoreductase</fullName>
        <ecNumber evidence="8">1.-.-.-</ecNumber>
    </submittedName>
</protein>
<dbReference type="GO" id="GO:0016616">
    <property type="term" value="F:oxidoreductase activity, acting on the CH-OH group of donors, NAD or NADP as acceptor"/>
    <property type="evidence" value="ECO:0007669"/>
    <property type="project" value="UniProtKB-ARBA"/>
</dbReference>
<evidence type="ECO:0000259" key="7">
    <source>
        <dbReference type="Pfam" id="PF00248"/>
    </source>
</evidence>
<proteinExistence type="inferred from homology"/>
<dbReference type="SUPFAM" id="SSF51430">
    <property type="entry name" value="NAD(P)-linked oxidoreductase"/>
    <property type="match status" value="1"/>
</dbReference>
<keyword evidence="9" id="KW-1185">Reference proteome</keyword>
<dbReference type="PANTHER" id="PTHR43827:SF3">
    <property type="entry name" value="NADP-DEPENDENT OXIDOREDUCTASE DOMAIN-CONTAINING PROTEIN"/>
    <property type="match status" value="1"/>
</dbReference>
<feature type="binding site" evidence="5">
    <location>
        <position position="115"/>
    </location>
    <ligand>
        <name>substrate</name>
    </ligand>
</feature>
<evidence type="ECO:0000256" key="2">
    <source>
        <dbReference type="ARBA" id="ARBA00022857"/>
    </source>
</evidence>
<dbReference type="InterPro" id="IPR023210">
    <property type="entry name" value="NADP_OxRdtase_dom"/>
</dbReference>
<organism evidence="8 9">
    <name type="scientific">Corynebacterium occultum</name>
    <dbReference type="NCBI Taxonomy" id="2675219"/>
    <lineage>
        <taxon>Bacteria</taxon>
        <taxon>Bacillati</taxon>
        <taxon>Actinomycetota</taxon>
        <taxon>Actinomycetes</taxon>
        <taxon>Mycobacteriales</taxon>
        <taxon>Corynebacteriaceae</taxon>
        <taxon>Corynebacterium</taxon>
    </lineage>
</organism>
<evidence type="ECO:0000256" key="4">
    <source>
        <dbReference type="PIRSR" id="PIRSR000097-1"/>
    </source>
</evidence>
<dbReference type="KEGG" id="cok:COCCU_03755"/>
<evidence type="ECO:0000256" key="3">
    <source>
        <dbReference type="ARBA" id="ARBA00023002"/>
    </source>
</evidence>
<dbReference type="InterPro" id="IPR020471">
    <property type="entry name" value="AKR"/>
</dbReference>
<dbReference type="Proteomes" id="UP000424462">
    <property type="component" value="Chromosome"/>
</dbReference>
<dbReference type="PIRSF" id="PIRSF000097">
    <property type="entry name" value="AKR"/>
    <property type="match status" value="1"/>
</dbReference>